<reference evidence="2" key="1">
    <citation type="submission" date="2022-10" db="EMBL/GenBank/DDBJ databases">
        <title>The complete genomes of actinobacterial strains from the NBC collection.</title>
        <authorList>
            <person name="Joergensen T.S."/>
            <person name="Alvarez Arevalo M."/>
            <person name="Sterndorff E.B."/>
            <person name="Faurdal D."/>
            <person name="Vuksanovic O."/>
            <person name="Mourched A.-S."/>
            <person name="Charusanti P."/>
            <person name="Shaw S."/>
            <person name="Blin K."/>
            <person name="Weber T."/>
        </authorList>
    </citation>
    <scope>NUCLEOTIDE SEQUENCE</scope>
    <source>
        <strain evidence="2">NBC_01432</strain>
    </source>
</reference>
<evidence type="ECO:0000256" key="1">
    <source>
        <dbReference type="SAM" id="Phobius"/>
    </source>
</evidence>
<sequence>MSTVKMARVGVTPARVLRSEWHKFWTLRSTWITLSTASVLILGTGLVMAVGHEPAGGGPGEVGDPVVLTLIGVQFGQILLPVLGVLFSAGEYSTGMIRASLCAVPRRLPVLWAKAAVFAAVTLALSSATVLATFLLAQLFLADTDMAASLTDPGIAGAVAGTAVALTLFGVLGLGLGALIRSVPGAIGAFFAGAVILPEVLSAVPSSAVQDAVAYFPARAGESLGAVQQHDGALSDGTALLALCLWALAALVAAGRLLKRRDV</sequence>
<keyword evidence="1" id="KW-1133">Transmembrane helix</keyword>
<evidence type="ECO:0000313" key="3">
    <source>
        <dbReference type="Proteomes" id="UP001432209"/>
    </source>
</evidence>
<name>A0ABZ2A6Y3_STRNV</name>
<keyword evidence="3" id="KW-1185">Reference proteome</keyword>
<accession>A0ABZ2A6Y3</accession>
<keyword evidence="1" id="KW-0472">Membrane</keyword>
<feature type="transmembrane region" description="Helical" evidence="1">
    <location>
        <begin position="239"/>
        <end position="258"/>
    </location>
</feature>
<feature type="transmembrane region" description="Helical" evidence="1">
    <location>
        <begin position="71"/>
        <end position="90"/>
    </location>
</feature>
<proteinExistence type="predicted"/>
<evidence type="ECO:0000313" key="2">
    <source>
        <dbReference type="EMBL" id="WUX54156.1"/>
    </source>
</evidence>
<dbReference type="EMBL" id="CP109495">
    <property type="protein sequence ID" value="WUX54156.1"/>
    <property type="molecule type" value="Genomic_DNA"/>
</dbReference>
<organism evidence="2 3">
    <name type="scientific">Streptomyces niveus</name>
    <name type="common">Streptomyces spheroides</name>
    <dbReference type="NCBI Taxonomy" id="193462"/>
    <lineage>
        <taxon>Bacteria</taxon>
        <taxon>Bacillati</taxon>
        <taxon>Actinomycetota</taxon>
        <taxon>Actinomycetes</taxon>
        <taxon>Kitasatosporales</taxon>
        <taxon>Streptomycetaceae</taxon>
        <taxon>Streptomyces</taxon>
    </lineage>
</organism>
<gene>
    <name evidence="2" type="ORF">OG442_22855</name>
</gene>
<feature type="transmembrane region" description="Helical" evidence="1">
    <location>
        <begin position="155"/>
        <end position="179"/>
    </location>
</feature>
<protein>
    <submittedName>
        <fullName evidence="2">ABC transporter permease subunit</fullName>
    </submittedName>
</protein>
<feature type="transmembrane region" description="Helical" evidence="1">
    <location>
        <begin position="31"/>
        <end position="51"/>
    </location>
</feature>
<dbReference type="RefSeq" id="WP_329077779.1">
    <property type="nucleotide sequence ID" value="NZ_CP109495.1"/>
</dbReference>
<feature type="transmembrane region" description="Helical" evidence="1">
    <location>
        <begin position="111"/>
        <end position="135"/>
    </location>
</feature>
<dbReference type="Proteomes" id="UP001432209">
    <property type="component" value="Chromosome"/>
</dbReference>
<keyword evidence="1" id="KW-0812">Transmembrane</keyword>
<feature type="transmembrane region" description="Helical" evidence="1">
    <location>
        <begin position="186"/>
        <end position="204"/>
    </location>
</feature>